<evidence type="ECO:0000313" key="1">
    <source>
        <dbReference type="EMBL" id="VAW29692.1"/>
    </source>
</evidence>
<dbReference type="SUPFAM" id="SSF63829">
    <property type="entry name" value="Calcium-dependent phosphotriesterase"/>
    <property type="match status" value="1"/>
</dbReference>
<reference evidence="1" key="1">
    <citation type="submission" date="2018-06" db="EMBL/GenBank/DDBJ databases">
        <authorList>
            <person name="Zhirakovskaya E."/>
        </authorList>
    </citation>
    <scope>NUCLEOTIDE SEQUENCE</scope>
</reference>
<sequence length="136" mass="14376">TDLGAVFVVKSGKAHLWSTNPLLKGANGLAEKRGELFIGASGHLLEANPKTGKIKVVARVAGGIDGLIPLGNGRFILSDWAGKIQLISADKASVVLSNTTKQKINAADLGFIPGKKIILIPTFFDNRVVAEQLMVF</sequence>
<feature type="non-terminal residue" evidence="1">
    <location>
        <position position="1"/>
    </location>
</feature>
<organism evidence="1">
    <name type="scientific">hydrothermal vent metagenome</name>
    <dbReference type="NCBI Taxonomy" id="652676"/>
    <lineage>
        <taxon>unclassified sequences</taxon>
        <taxon>metagenomes</taxon>
        <taxon>ecological metagenomes</taxon>
    </lineage>
</organism>
<dbReference type="AlphaFoldDB" id="A0A3B0UTQ3"/>
<proteinExistence type="predicted"/>
<name>A0A3B0UTQ3_9ZZZZ</name>
<protein>
    <submittedName>
        <fullName evidence="1">Uncharacterized protein</fullName>
    </submittedName>
</protein>
<gene>
    <name evidence="1" type="ORF">MNBD_BACTEROID07-1715</name>
</gene>
<accession>A0A3B0UTQ3</accession>
<dbReference type="EMBL" id="UOET01000407">
    <property type="protein sequence ID" value="VAW29692.1"/>
    <property type="molecule type" value="Genomic_DNA"/>
</dbReference>